<dbReference type="Gene3D" id="2.30.42.10">
    <property type="match status" value="1"/>
</dbReference>
<evidence type="ECO:0000313" key="3">
    <source>
        <dbReference type="EMBL" id="KAA2262420.1"/>
    </source>
</evidence>
<dbReference type="InterPro" id="IPR029045">
    <property type="entry name" value="ClpP/crotonase-like_dom_sf"/>
</dbReference>
<gene>
    <name evidence="3" type="ORF">F0L68_14260</name>
</gene>
<dbReference type="GO" id="GO:0008236">
    <property type="term" value="F:serine-type peptidase activity"/>
    <property type="evidence" value="ECO:0007669"/>
    <property type="project" value="InterPro"/>
</dbReference>
<dbReference type="GO" id="GO:0006508">
    <property type="term" value="P:proteolysis"/>
    <property type="evidence" value="ECO:0007669"/>
    <property type="project" value="InterPro"/>
</dbReference>
<organism evidence="3 4">
    <name type="scientific">Solihabitans fulvus</name>
    <dbReference type="NCBI Taxonomy" id="1892852"/>
    <lineage>
        <taxon>Bacteria</taxon>
        <taxon>Bacillati</taxon>
        <taxon>Actinomycetota</taxon>
        <taxon>Actinomycetes</taxon>
        <taxon>Pseudonocardiales</taxon>
        <taxon>Pseudonocardiaceae</taxon>
        <taxon>Solihabitans</taxon>
    </lineage>
</organism>
<sequence>MELALVWPQGAEFDQHARLLHQERAAIEAEFGVEARVLRADPGVGHRWVFLLDPAHDGPALIRADGELIESVAATHRELWGTLSLRHTWLRTKADVRAEPATNLAGAVVRIAAEVGFTFPGFELRGLDWARTCAEHGPRVLAAADPLAAAQEWIAELGDAHTALHPVPRPVPLPYVAEVAGPPAGGGAGGRARLLRVPEGSGAWLAGVRPGWRLAADDPADVFRRTCAPPHMRPYAAGRRLLSSSPGVSRRLTAFGPGGAVVHWAETPTGLPHGDLVSWRRLPSGAGYLRIQLWLAGAGIEDAVDAALADLAGCPALVLDLRGNVGGNYLLGLATRDRFVRDDTIMGRTHVQDTHVCGADVCRTDVGGTDVWDTHVRGTGVRDTDVRGTGVRDTDVRGTGVRDTDVRVDGRGAGGTAMGAVRYSVGRGLSAPVPIIARPTEGVRRWPGRLIVLTDALTYSASEDFLLGLQGLPHVRVVGERSGGGSGRPRVLDVFPGWQLAISTVLTYDRAGHCVEGAGIPVDLRVPAMRPDDGDPVLAAAERLV</sequence>
<name>A0A5B2XHX0_9PSEU</name>
<keyword evidence="4" id="KW-1185">Reference proteome</keyword>
<feature type="domain" description="Tail specific protease" evidence="2">
    <location>
        <begin position="286"/>
        <end position="525"/>
    </location>
</feature>
<dbReference type="GO" id="GO:0030288">
    <property type="term" value="C:outer membrane-bounded periplasmic space"/>
    <property type="evidence" value="ECO:0007669"/>
    <property type="project" value="TreeGrafter"/>
</dbReference>
<evidence type="ECO:0000259" key="2">
    <source>
        <dbReference type="Pfam" id="PF03572"/>
    </source>
</evidence>
<feature type="region of interest" description="Disordered" evidence="1">
    <location>
        <begin position="383"/>
        <end position="409"/>
    </location>
</feature>
<evidence type="ECO:0000256" key="1">
    <source>
        <dbReference type="SAM" id="MobiDB-lite"/>
    </source>
</evidence>
<dbReference type="SUPFAM" id="SSF52096">
    <property type="entry name" value="ClpP/crotonase"/>
    <property type="match status" value="1"/>
</dbReference>
<dbReference type="PANTHER" id="PTHR32060">
    <property type="entry name" value="TAIL-SPECIFIC PROTEASE"/>
    <property type="match status" value="1"/>
</dbReference>
<dbReference type="Proteomes" id="UP000323454">
    <property type="component" value="Unassembled WGS sequence"/>
</dbReference>
<dbReference type="OrthoDB" id="3670998at2"/>
<proteinExistence type="predicted"/>
<dbReference type="AlphaFoldDB" id="A0A5B2XHX0"/>
<reference evidence="3 4" key="1">
    <citation type="submission" date="2019-09" db="EMBL/GenBank/DDBJ databases">
        <title>Goodfellowia gen. nov., a new genus of the Pseudonocardineae related to Actinoalloteichus, containing Goodfellowia coeruleoviolacea gen. nov., comb. nov. gen. nov., comb. nov.</title>
        <authorList>
            <person name="Labeda D."/>
        </authorList>
    </citation>
    <scope>NUCLEOTIDE SEQUENCE [LARGE SCALE GENOMIC DNA]</scope>
    <source>
        <strain evidence="3 4">AN110305</strain>
    </source>
</reference>
<dbReference type="GO" id="GO:0007165">
    <property type="term" value="P:signal transduction"/>
    <property type="evidence" value="ECO:0007669"/>
    <property type="project" value="TreeGrafter"/>
</dbReference>
<reference evidence="3 4" key="2">
    <citation type="submission" date="2019-09" db="EMBL/GenBank/DDBJ databases">
        <authorList>
            <person name="Jin C."/>
        </authorList>
    </citation>
    <scope>NUCLEOTIDE SEQUENCE [LARGE SCALE GENOMIC DNA]</scope>
    <source>
        <strain evidence="3 4">AN110305</strain>
    </source>
</reference>
<protein>
    <recommendedName>
        <fullName evidence="2">Tail specific protease domain-containing protein</fullName>
    </recommendedName>
</protein>
<dbReference type="Gene3D" id="3.90.226.10">
    <property type="entry name" value="2-enoyl-CoA Hydratase, Chain A, domain 1"/>
    <property type="match status" value="2"/>
</dbReference>
<dbReference type="Pfam" id="PF03572">
    <property type="entry name" value="Peptidase_S41"/>
    <property type="match status" value="1"/>
</dbReference>
<dbReference type="InterPro" id="IPR036034">
    <property type="entry name" value="PDZ_sf"/>
</dbReference>
<dbReference type="GO" id="GO:0004175">
    <property type="term" value="F:endopeptidase activity"/>
    <property type="evidence" value="ECO:0007669"/>
    <property type="project" value="TreeGrafter"/>
</dbReference>
<dbReference type="InterPro" id="IPR005151">
    <property type="entry name" value="Tail-specific_protease"/>
</dbReference>
<dbReference type="PANTHER" id="PTHR32060:SF30">
    <property type="entry name" value="CARBOXY-TERMINAL PROCESSING PROTEASE CTPA"/>
    <property type="match status" value="1"/>
</dbReference>
<accession>A0A5B2XHX0</accession>
<dbReference type="Gene3D" id="3.30.750.44">
    <property type="match status" value="2"/>
</dbReference>
<dbReference type="RefSeq" id="WP_149850002.1">
    <property type="nucleotide sequence ID" value="NZ_VUOB01000022.1"/>
</dbReference>
<evidence type="ECO:0000313" key="4">
    <source>
        <dbReference type="Proteomes" id="UP000323454"/>
    </source>
</evidence>
<comment type="caution">
    <text evidence="3">The sequence shown here is derived from an EMBL/GenBank/DDBJ whole genome shotgun (WGS) entry which is preliminary data.</text>
</comment>
<dbReference type="EMBL" id="VUOB01000022">
    <property type="protein sequence ID" value="KAA2262420.1"/>
    <property type="molecule type" value="Genomic_DNA"/>
</dbReference>